<organism evidence="1 2">
    <name type="scientific">Leptospira harrisiae</name>
    <dbReference type="NCBI Taxonomy" id="2023189"/>
    <lineage>
        <taxon>Bacteria</taxon>
        <taxon>Pseudomonadati</taxon>
        <taxon>Spirochaetota</taxon>
        <taxon>Spirochaetia</taxon>
        <taxon>Leptospirales</taxon>
        <taxon>Leptospiraceae</taxon>
        <taxon>Leptospira</taxon>
    </lineage>
</organism>
<name>A0A2N0ALY4_9LEPT</name>
<evidence type="ECO:0000313" key="2">
    <source>
        <dbReference type="Proteomes" id="UP000232145"/>
    </source>
</evidence>
<dbReference type="OrthoDB" id="332716at2"/>
<dbReference type="AlphaFoldDB" id="A0A2N0ALY4"/>
<sequence length="98" mass="11634">MEWEKILRDAVKENSIKELYLRKVPSLKTCEDWNKVMEVGMVDHKTKYAYYKGGLVKYGERLFFVTQERLDAVSPFRKWDFKNKIKVTDPELAAGEKK</sequence>
<gene>
    <name evidence="1" type="ORF">CH364_03285</name>
</gene>
<dbReference type="EMBL" id="NPDX01000001">
    <property type="protein sequence ID" value="PJZ85293.1"/>
    <property type="molecule type" value="Genomic_DNA"/>
</dbReference>
<dbReference type="Proteomes" id="UP000232145">
    <property type="component" value="Unassembled WGS sequence"/>
</dbReference>
<comment type="caution">
    <text evidence="1">The sequence shown here is derived from an EMBL/GenBank/DDBJ whole genome shotgun (WGS) entry which is preliminary data.</text>
</comment>
<protein>
    <submittedName>
        <fullName evidence="1">Uncharacterized protein</fullName>
    </submittedName>
</protein>
<keyword evidence="2" id="KW-1185">Reference proteome</keyword>
<dbReference type="RefSeq" id="WP_004784493.1">
    <property type="nucleotide sequence ID" value="NZ_NPDW01000001.1"/>
</dbReference>
<dbReference type="GeneID" id="79826682"/>
<accession>A0A2N0ALY4</accession>
<reference evidence="1 2" key="1">
    <citation type="submission" date="2017-07" db="EMBL/GenBank/DDBJ databases">
        <title>Leptospira spp. isolated from tropical soils.</title>
        <authorList>
            <person name="Thibeaux R."/>
            <person name="Iraola G."/>
            <person name="Ferres I."/>
            <person name="Bierque E."/>
            <person name="Girault D."/>
            <person name="Soupe-Gilbert M.-E."/>
            <person name="Picardeau M."/>
            <person name="Goarant C."/>
        </authorList>
    </citation>
    <scope>NUCLEOTIDE SEQUENCE [LARGE SCALE GENOMIC DNA]</scope>
    <source>
        <strain evidence="1 2">FH2-B-A1</strain>
    </source>
</reference>
<evidence type="ECO:0000313" key="1">
    <source>
        <dbReference type="EMBL" id="PJZ85293.1"/>
    </source>
</evidence>
<proteinExistence type="predicted"/>